<feature type="domain" description="Helicase C-terminal" evidence="6">
    <location>
        <begin position="464"/>
        <end position="621"/>
    </location>
</feature>
<evidence type="ECO:0000256" key="4">
    <source>
        <dbReference type="ARBA" id="ARBA00022840"/>
    </source>
</evidence>
<dbReference type="Pfam" id="PF00176">
    <property type="entry name" value="SNF2-rel_dom"/>
    <property type="match status" value="1"/>
</dbReference>
<dbReference type="InterPro" id="IPR000330">
    <property type="entry name" value="SNF2_N"/>
</dbReference>
<dbReference type="SMART" id="SM00487">
    <property type="entry name" value="DEXDc"/>
    <property type="match status" value="1"/>
</dbReference>
<dbReference type="Gene3D" id="3.40.50.300">
    <property type="entry name" value="P-loop containing nucleotide triphosphate hydrolases"/>
    <property type="match status" value="1"/>
</dbReference>
<dbReference type="InterPro" id="IPR038718">
    <property type="entry name" value="SNF2-like_sf"/>
</dbReference>
<accession>A0A7W0CG72</accession>
<keyword evidence="3 7" id="KW-0347">Helicase</keyword>
<feature type="domain" description="Helicase ATP-binding" evidence="5">
    <location>
        <begin position="107"/>
        <end position="280"/>
    </location>
</feature>
<dbReference type="InterPro" id="IPR001650">
    <property type="entry name" value="Helicase_C-like"/>
</dbReference>
<evidence type="ECO:0000313" key="8">
    <source>
        <dbReference type="Proteomes" id="UP000530928"/>
    </source>
</evidence>
<name>A0A7W0CG72_9ACTN</name>
<keyword evidence="4" id="KW-0067">ATP-binding</keyword>
<dbReference type="AlphaFoldDB" id="A0A7W0CG72"/>
<dbReference type="InterPro" id="IPR057342">
    <property type="entry name" value="DEXDc_RapA"/>
</dbReference>
<dbReference type="PANTHER" id="PTHR45766">
    <property type="entry name" value="DNA ANNEALING HELICASE AND ENDONUCLEASE ZRANB3 FAMILY MEMBER"/>
    <property type="match status" value="1"/>
</dbReference>
<dbReference type="PROSITE" id="PS51192">
    <property type="entry name" value="HELICASE_ATP_BIND_1"/>
    <property type="match status" value="1"/>
</dbReference>
<dbReference type="InterPro" id="IPR027417">
    <property type="entry name" value="P-loop_NTPase"/>
</dbReference>
<dbReference type="SUPFAM" id="SSF52540">
    <property type="entry name" value="P-loop containing nucleoside triphosphate hydrolases"/>
    <property type="match status" value="1"/>
</dbReference>
<keyword evidence="1" id="KW-0547">Nucleotide-binding</keyword>
<proteinExistence type="predicted"/>
<dbReference type="CDD" id="cd18011">
    <property type="entry name" value="DEXDc_RapA"/>
    <property type="match status" value="1"/>
</dbReference>
<protein>
    <submittedName>
        <fullName evidence="7">Superfamily II DNA or RNA helicase</fullName>
    </submittedName>
</protein>
<dbReference type="GO" id="GO:0005524">
    <property type="term" value="F:ATP binding"/>
    <property type="evidence" value="ECO:0007669"/>
    <property type="project" value="UniProtKB-KW"/>
</dbReference>
<keyword evidence="8" id="KW-1185">Reference proteome</keyword>
<evidence type="ECO:0000256" key="3">
    <source>
        <dbReference type="ARBA" id="ARBA00022806"/>
    </source>
</evidence>
<evidence type="ECO:0000256" key="1">
    <source>
        <dbReference type="ARBA" id="ARBA00022741"/>
    </source>
</evidence>
<dbReference type="CDD" id="cd18793">
    <property type="entry name" value="SF2_C_SNF"/>
    <property type="match status" value="1"/>
</dbReference>
<dbReference type="Pfam" id="PF00271">
    <property type="entry name" value="Helicase_C"/>
    <property type="match status" value="1"/>
</dbReference>
<dbReference type="EMBL" id="JACDUR010000002">
    <property type="protein sequence ID" value="MBA2890429.1"/>
    <property type="molecule type" value="Genomic_DNA"/>
</dbReference>
<dbReference type="GO" id="GO:0004386">
    <property type="term" value="F:helicase activity"/>
    <property type="evidence" value="ECO:0007669"/>
    <property type="project" value="UniProtKB-KW"/>
</dbReference>
<keyword evidence="2" id="KW-0378">Hydrolase</keyword>
<reference evidence="7 8" key="1">
    <citation type="submission" date="2020-07" db="EMBL/GenBank/DDBJ databases">
        <title>Genomic Encyclopedia of Type Strains, Phase IV (KMG-IV): sequencing the most valuable type-strain genomes for metagenomic binning, comparative biology and taxonomic classification.</title>
        <authorList>
            <person name="Goeker M."/>
        </authorList>
    </citation>
    <scope>NUCLEOTIDE SEQUENCE [LARGE SCALE GENOMIC DNA]</scope>
    <source>
        <strain evidence="7 8">DSM 45533</strain>
    </source>
</reference>
<evidence type="ECO:0000259" key="5">
    <source>
        <dbReference type="PROSITE" id="PS51192"/>
    </source>
</evidence>
<dbReference type="RefSeq" id="WP_181609254.1">
    <property type="nucleotide sequence ID" value="NZ_BAABAM010000006.1"/>
</dbReference>
<dbReference type="Gene3D" id="3.40.50.10810">
    <property type="entry name" value="Tandem AAA-ATPase domain"/>
    <property type="match status" value="1"/>
</dbReference>
<sequence length="946" mass="104210">MSRQWAPGSLVKARAREWVVLPGSDPDFVIARPLNGDPQFTVGLFPDEVRTAVFPDPVAEDDLGDYESAALLRTALRVGFRGSSGPFRSLGAIAVEPRAYQLVPLLLALRQDPVRLLIADDVGVGKTIESALIAKELIEQGSARRLAVLCAPSLTQQWADELQEKFAMPAVAVLPSTVAKLERAKPAGVDFFDHYPVTVVSIDYIKSSNRRAYFLEKCPEIVIVDEAHACVGAGRQRQQRYDLLQQVAAVAERHLLLVTATPHSGKDEAFRQLLGLLKPELAATDFSVEAERVKLARHFIQRRRHDIRGFLDEQTSFPRKRLTQEVAYPLQSEYAKVAKQVLDYARETVRTSGGEVVTRTRWWTALGLLRAVASSPAAAARTLRNIGATGELARTVQEADALGRPTVFDADDTEDIGSDDAIPAVVDDEQLTADQRARREEFAVRFDKLHGPRHDKKLDVLVTHLRGLMTAAYDTIVFCRYIATAEYLHDQLTSLFKDKARVDFVTGALPLDERKGRVDRLGAASGRRVLVATDCLSEGVNLQDAFQAVIHYDLAWNPTRHEQREGRVDRFGQSRNEVRTVTLYGKDNGIDSIVLKVLLRKSRKIWETTGVAVPVPERSDEVMDTALRGLLLGQDEIDQPTLDLDFTVSADIERLHQEWEESAYVHQLWRDSADHESKQRTLYAHRPIDLTEVAAEVTAVRSALGDSTDIAWFVRSVLTALGAHVADQPETGGFTADVLGVAPGVRLALGLSASGPVQPLRFVAHPPAGPGQRALVRTDPAVAGLARHVLESALDTRLDARDRPARRTGVIVTSAVSSRTIVALARYRFHVTLPGGETRVAEDARVVGFRGGERIAEEEAAALLNAKPDDNLLEGIVRQQMERAMAGLDELKPQLDRLGADFADELEAAHRRVRKLASAYIRGLSVRFQAPADVLGLYVYLPGGAR</sequence>
<dbReference type="SMART" id="SM00490">
    <property type="entry name" value="HELICc"/>
    <property type="match status" value="1"/>
</dbReference>
<evidence type="ECO:0000259" key="6">
    <source>
        <dbReference type="PROSITE" id="PS51194"/>
    </source>
</evidence>
<dbReference type="GO" id="GO:0016787">
    <property type="term" value="F:hydrolase activity"/>
    <property type="evidence" value="ECO:0007669"/>
    <property type="project" value="UniProtKB-KW"/>
</dbReference>
<dbReference type="InterPro" id="IPR049730">
    <property type="entry name" value="SNF2/RAD54-like_C"/>
</dbReference>
<dbReference type="Proteomes" id="UP000530928">
    <property type="component" value="Unassembled WGS sequence"/>
</dbReference>
<dbReference type="PROSITE" id="PS51194">
    <property type="entry name" value="HELICASE_CTER"/>
    <property type="match status" value="1"/>
</dbReference>
<evidence type="ECO:0000313" key="7">
    <source>
        <dbReference type="EMBL" id="MBA2890429.1"/>
    </source>
</evidence>
<dbReference type="InterPro" id="IPR014001">
    <property type="entry name" value="Helicase_ATP-bd"/>
</dbReference>
<evidence type="ECO:0000256" key="2">
    <source>
        <dbReference type="ARBA" id="ARBA00022801"/>
    </source>
</evidence>
<gene>
    <name evidence="7" type="ORF">HNR30_001770</name>
</gene>
<comment type="caution">
    <text evidence="7">The sequence shown here is derived from an EMBL/GenBank/DDBJ whole genome shotgun (WGS) entry which is preliminary data.</text>
</comment>
<organism evidence="7 8">
    <name type="scientific">Nonomuraea soli</name>
    <dbReference type="NCBI Taxonomy" id="1032476"/>
    <lineage>
        <taxon>Bacteria</taxon>
        <taxon>Bacillati</taxon>
        <taxon>Actinomycetota</taxon>
        <taxon>Actinomycetes</taxon>
        <taxon>Streptosporangiales</taxon>
        <taxon>Streptosporangiaceae</taxon>
        <taxon>Nonomuraea</taxon>
    </lineage>
</organism>
<dbReference type="PANTHER" id="PTHR45766:SF6">
    <property type="entry name" value="SWI_SNF-RELATED MATRIX-ASSOCIATED ACTIN-DEPENDENT REGULATOR OF CHROMATIN SUBFAMILY A-LIKE PROTEIN 1"/>
    <property type="match status" value="1"/>
</dbReference>